<organism evidence="4">
    <name type="scientific">marine sediment metagenome</name>
    <dbReference type="NCBI Taxonomy" id="412755"/>
    <lineage>
        <taxon>unclassified sequences</taxon>
        <taxon>metagenomes</taxon>
        <taxon>ecological metagenomes</taxon>
    </lineage>
</organism>
<dbReference type="EMBL" id="BARW01011683">
    <property type="protein sequence ID" value="GAI75437.1"/>
    <property type="molecule type" value="Genomic_DNA"/>
</dbReference>
<feature type="domain" description="Tyr recombinase" evidence="3">
    <location>
        <begin position="21"/>
        <end position="222"/>
    </location>
</feature>
<dbReference type="GO" id="GO:0015074">
    <property type="term" value="P:DNA integration"/>
    <property type="evidence" value="ECO:0007669"/>
    <property type="project" value="InterPro"/>
</dbReference>
<dbReference type="InterPro" id="IPR050090">
    <property type="entry name" value="Tyrosine_recombinase_XerCD"/>
</dbReference>
<evidence type="ECO:0000259" key="3">
    <source>
        <dbReference type="PROSITE" id="PS51898"/>
    </source>
</evidence>
<dbReference type="GO" id="GO:0006310">
    <property type="term" value="P:DNA recombination"/>
    <property type="evidence" value="ECO:0007669"/>
    <property type="project" value="UniProtKB-KW"/>
</dbReference>
<dbReference type="PROSITE" id="PS51898">
    <property type="entry name" value="TYR_RECOMBINASE"/>
    <property type="match status" value="1"/>
</dbReference>
<gene>
    <name evidence="4" type="ORF">S12H4_22413</name>
</gene>
<dbReference type="Pfam" id="PF00589">
    <property type="entry name" value="Phage_integrase"/>
    <property type="match status" value="1"/>
</dbReference>
<dbReference type="InterPro" id="IPR002104">
    <property type="entry name" value="Integrase_catalytic"/>
</dbReference>
<dbReference type="GO" id="GO:0003677">
    <property type="term" value="F:DNA binding"/>
    <property type="evidence" value="ECO:0007669"/>
    <property type="project" value="UniProtKB-KW"/>
</dbReference>
<name>X1R3X5_9ZZZZ</name>
<feature type="non-terminal residue" evidence="4">
    <location>
        <position position="1"/>
    </location>
</feature>
<dbReference type="SUPFAM" id="SSF56349">
    <property type="entry name" value="DNA breaking-rejoining enzymes"/>
    <property type="match status" value="1"/>
</dbReference>
<dbReference type="InterPro" id="IPR011010">
    <property type="entry name" value="DNA_brk_join_enz"/>
</dbReference>
<dbReference type="PANTHER" id="PTHR30349:SF41">
    <property type="entry name" value="INTEGRASE_RECOMBINASE PROTEIN MJ0367-RELATED"/>
    <property type="match status" value="1"/>
</dbReference>
<dbReference type="InterPro" id="IPR013762">
    <property type="entry name" value="Integrase-like_cat_sf"/>
</dbReference>
<comment type="caution">
    <text evidence="4">The sequence shown here is derived from an EMBL/GenBank/DDBJ whole genome shotgun (WGS) entry which is preliminary data.</text>
</comment>
<proteinExistence type="predicted"/>
<dbReference type="Gene3D" id="1.10.443.10">
    <property type="entry name" value="Intergrase catalytic core"/>
    <property type="match status" value="1"/>
</dbReference>
<reference evidence="4" key="1">
    <citation type="journal article" date="2014" name="Front. Microbiol.">
        <title>High frequency of phylogenetically diverse reductive dehalogenase-homologous genes in deep subseafloor sedimentary metagenomes.</title>
        <authorList>
            <person name="Kawai M."/>
            <person name="Futagami T."/>
            <person name="Toyoda A."/>
            <person name="Takaki Y."/>
            <person name="Nishi S."/>
            <person name="Hori S."/>
            <person name="Arai W."/>
            <person name="Tsubouchi T."/>
            <person name="Morono Y."/>
            <person name="Uchiyama I."/>
            <person name="Ito T."/>
            <person name="Fujiyama A."/>
            <person name="Inagaki F."/>
            <person name="Takami H."/>
        </authorList>
    </citation>
    <scope>NUCLEOTIDE SEQUENCE</scope>
    <source>
        <strain evidence="4">Expedition CK06-06</strain>
    </source>
</reference>
<keyword evidence="1" id="KW-0238">DNA-binding</keyword>
<sequence length="222" mass="25716">SPFEIMTEKLQKKLRKTKKGRKKKALTPQEVKSLLTWLEKDKSEYGAANYSTIFMLVSSGLRSAELLQLKWKNIEMIEGQWIAYFIGKGNKEAEQELYGLAVDACNRYYRKVYRRDPRPDDALFWTVPSYPGDTRRPLKNHQTLWTRIRNIGVAAGEAGIIKRDLVFSPHLFRRSYASTLEKMGMPVSAIQLKTRHSNLETLAKHYLSNDEPAKEYLDKMLA</sequence>
<dbReference type="PANTHER" id="PTHR30349">
    <property type="entry name" value="PHAGE INTEGRASE-RELATED"/>
    <property type="match status" value="1"/>
</dbReference>
<protein>
    <recommendedName>
        <fullName evidence="3">Tyr recombinase domain-containing protein</fullName>
    </recommendedName>
</protein>
<accession>X1R3X5</accession>
<dbReference type="AlphaFoldDB" id="X1R3X5"/>
<keyword evidence="2" id="KW-0233">DNA recombination</keyword>
<evidence type="ECO:0000256" key="1">
    <source>
        <dbReference type="ARBA" id="ARBA00023125"/>
    </source>
</evidence>
<evidence type="ECO:0000256" key="2">
    <source>
        <dbReference type="ARBA" id="ARBA00023172"/>
    </source>
</evidence>
<dbReference type="CDD" id="cd00397">
    <property type="entry name" value="DNA_BRE_C"/>
    <property type="match status" value="1"/>
</dbReference>
<evidence type="ECO:0000313" key="4">
    <source>
        <dbReference type="EMBL" id="GAI75437.1"/>
    </source>
</evidence>